<evidence type="ECO:0008006" key="7">
    <source>
        <dbReference type="Google" id="ProtNLM"/>
    </source>
</evidence>
<evidence type="ECO:0000313" key="5">
    <source>
        <dbReference type="EMBL" id="HIX20021.1"/>
    </source>
</evidence>
<proteinExistence type="predicted"/>
<keyword evidence="1" id="KW-0732">Signal</keyword>
<dbReference type="PROSITE" id="PS50005">
    <property type="entry name" value="TPR"/>
    <property type="match status" value="2"/>
</dbReference>
<accession>A0A9D1VBD7</accession>
<dbReference type="PANTHER" id="PTHR35038">
    <property type="entry name" value="DISSIMILATORY SULFITE REDUCTASE SIRA"/>
    <property type="match status" value="1"/>
</dbReference>
<dbReference type="PANTHER" id="PTHR35038:SF8">
    <property type="entry name" value="C-TYPE POLYHEME CYTOCHROME OMCC"/>
    <property type="match status" value="1"/>
</dbReference>
<dbReference type="InterPro" id="IPR010177">
    <property type="entry name" value="Paired_CXXCH_1"/>
</dbReference>
<feature type="domain" description="Doubled CXXCH motif" evidence="3">
    <location>
        <begin position="311"/>
        <end position="339"/>
    </location>
</feature>
<dbReference type="Gene3D" id="1.10.1130.10">
    <property type="entry name" value="Flavocytochrome C3, Chain A"/>
    <property type="match status" value="2"/>
</dbReference>
<dbReference type="InterPro" id="IPR011990">
    <property type="entry name" value="TPR-like_helical_dom_sf"/>
</dbReference>
<dbReference type="Pfam" id="PF09699">
    <property type="entry name" value="Paired_CXXCH_1"/>
    <property type="match status" value="1"/>
</dbReference>
<evidence type="ECO:0000259" key="4">
    <source>
        <dbReference type="Pfam" id="PF13435"/>
    </source>
</evidence>
<gene>
    <name evidence="5" type="ORF">H9862_05390</name>
</gene>
<dbReference type="AlphaFoldDB" id="A0A9D1VBD7"/>
<sequence>MRLHPLFPFAALIFAACGREEAEHKPVYEGQSAHWNQQAVPISLQCAACHAKEFEDWAGSDHAWAWRQADASLDSEPFHGQSYTAHGSKLAFRTARDGSLKIHDGESQKVFTVHSVLGRTPLVQYLVQGERGALHTPSAAWDTLKQEWFDMFADDERLASEGLARRKLGDWGHWLGRGMNWNSQCAWCHMTGFRKNYDEAQDAYASNWQEPGVSCIQCHRLAAAPDPTDGCMVAKADRKLTPKQIHDNCATCHARREEFDDSFRVGDEFDEHFRLELPLVRGVFWPNGMQRDEDYCETGLRLSRMGRTGVTCLDCHDPHTAQLRLPQEDNSLCLRCHGTGTEVNGVAAPVIDMATHTPCPQGSAGATCVECHMPKSPYMARDPRRDHSFNSPDPLLSAQLGIPNACIMCHKDKDNDWAAAAVEKTYGPDLKMAAVRDRTRAVWAAQEGRGSLADLLDVYGKEEIPAWRATLLELMAREPEAQDAASPQRSRLLEAARAAAGDENAMVRAAAARVLGAEALPMIHDRSRLVRRAAGWPLVDQLVQLPEAAGVLQELKATAKHQGDQPTGAMQLAVLADAEGRLDEAERQYRRAIELDPHSTVPRIDYAVFLDREGRPMDALKQMLDCAAHHPDDAEVQFRLALILAELQQYEPALRALDKAVLLEPNFLRARANRAELLRFLGRDEEAREELRRIEEISRNLSTP</sequence>
<dbReference type="SUPFAM" id="SSF48452">
    <property type="entry name" value="TPR-like"/>
    <property type="match status" value="1"/>
</dbReference>
<name>A0A9D1VBD7_9BACT</name>
<evidence type="ECO:0000313" key="6">
    <source>
        <dbReference type="Proteomes" id="UP000823964"/>
    </source>
</evidence>
<feature type="repeat" description="TPR" evidence="2">
    <location>
        <begin position="566"/>
        <end position="599"/>
    </location>
</feature>
<feature type="domain" description="Cytochrome c-552/4" evidence="4">
    <location>
        <begin position="45"/>
        <end position="71"/>
    </location>
</feature>
<reference evidence="5" key="1">
    <citation type="journal article" date="2021" name="PeerJ">
        <title>Extensive microbial diversity within the chicken gut microbiome revealed by metagenomics and culture.</title>
        <authorList>
            <person name="Gilroy R."/>
            <person name="Ravi A."/>
            <person name="Getino M."/>
            <person name="Pursley I."/>
            <person name="Horton D.L."/>
            <person name="Alikhan N.F."/>
            <person name="Baker D."/>
            <person name="Gharbi K."/>
            <person name="Hall N."/>
            <person name="Watson M."/>
            <person name="Adriaenssens E.M."/>
            <person name="Foster-Nyarko E."/>
            <person name="Jarju S."/>
            <person name="Secka A."/>
            <person name="Antonio M."/>
            <person name="Oren A."/>
            <person name="Chaudhuri R.R."/>
            <person name="La Ragione R."/>
            <person name="Hildebrand F."/>
            <person name="Pallen M.J."/>
        </authorList>
    </citation>
    <scope>NUCLEOTIDE SEQUENCE</scope>
    <source>
        <strain evidence="5">14975</strain>
    </source>
</reference>
<feature type="repeat" description="TPR" evidence="2">
    <location>
        <begin position="634"/>
        <end position="667"/>
    </location>
</feature>
<dbReference type="Gene3D" id="1.25.40.10">
    <property type="entry name" value="Tetratricopeptide repeat domain"/>
    <property type="match status" value="1"/>
</dbReference>
<dbReference type="InterPro" id="IPR051829">
    <property type="entry name" value="Multiheme_Cytochr_ET"/>
</dbReference>
<keyword evidence="2" id="KW-0802">TPR repeat</keyword>
<evidence type="ECO:0000256" key="2">
    <source>
        <dbReference type="PROSITE-ProRule" id="PRU00339"/>
    </source>
</evidence>
<feature type="domain" description="Cytochrome c-552/4" evidence="4">
    <location>
        <begin position="181"/>
        <end position="219"/>
    </location>
</feature>
<dbReference type="EMBL" id="DXFQ01000095">
    <property type="protein sequence ID" value="HIX20021.1"/>
    <property type="molecule type" value="Genomic_DNA"/>
</dbReference>
<evidence type="ECO:0000256" key="1">
    <source>
        <dbReference type="ARBA" id="ARBA00022729"/>
    </source>
</evidence>
<dbReference type="SUPFAM" id="SSF48695">
    <property type="entry name" value="Multiheme cytochromes"/>
    <property type="match status" value="1"/>
</dbReference>
<dbReference type="InterPro" id="IPR036280">
    <property type="entry name" value="Multihaem_cyt_sf"/>
</dbReference>
<dbReference type="Pfam" id="PF14559">
    <property type="entry name" value="TPR_19"/>
    <property type="match status" value="1"/>
</dbReference>
<comment type="caution">
    <text evidence="5">The sequence shown here is derived from an EMBL/GenBank/DDBJ whole genome shotgun (WGS) entry which is preliminary data.</text>
</comment>
<evidence type="ECO:0000259" key="3">
    <source>
        <dbReference type="Pfam" id="PF09699"/>
    </source>
</evidence>
<organism evidence="5 6">
    <name type="scientific">Candidatus Akkermansia intestinigallinarum</name>
    <dbReference type="NCBI Taxonomy" id="2838431"/>
    <lineage>
        <taxon>Bacteria</taxon>
        <taxon>Pseudomonadati</taxon>
        <taxon>Verrucomicrobiota</taxon>
        <taxon>Verrucomicrobiia</taxon>
        <taxon>Verrucomicrobiales</taxon>
        <taxon>Akkermansiaceae</taxon>
        <taxon>Akkermansia</taxon>
    </lineage>
</organism>
<dbReference type="PROSITE" id="PS51257">
    <property type="entry name" value="PROKAR_LIPOPROTEIN"/>
    <property type="match status" value="1"/>
</dbReference>
<reference evidence="5" key="2">
    <citation type="submission" date="2021-04" db="EMBL/GenBank/DDBJ databases">
        <authorList>
            <person name="Gilroy R."/>
        </authorList>
    </citation>
    <scope>NUCLEOTIDE SEQUENCE</scope>
    <source>
        <strain evidence="5">14975</strain>
    </source>
</reference>
<dbReference type="InterPro" id="IPR023155">
    <property type="entry name" value="Cyt_c-552/4"/>
</dbReference>
<dbReference type="InterPro" id="IPR019734">
    <property type="entry name" value="TPR_rpt"/>
</dbReference>
<dbReference type="SMART" id="SM00028">
    <property type="entry name" value="TPR"/>
    <property type="match status" value="3"/>
</dbReference>
<dbReference type="Proteomes" id="UP000823964">
    <property type="component" value="Unassembled WGS sequence"/>
</dbReference>
<protein>
    <recommendedName>
        <fullName evidence="7">Tetratricopeptide repeat protein</fullName>
    </recommendedName>
</protein>
<dbReference type="Pfam" id="PF13435">
    <property type="entry name" value="Cytochrome_C554"/>
    <property type="match status" value="2"/>
</dbReference>